<name>A0AAV1TMN7_9STRA</name>
<reference evidence="1" key="1">
    <citation type="submission" date="2024-01" db="EMBL/GenBank/DDBJ databases">
        <authorList>
            <person name="Webb A."/>
        </authorList>
    </citation>
    <scope>NUCLEOTIDE SEQUENCE</scope>
    <source>
        <strain evidence="1">Pm1</strain>
    </source>
</reference>
<dbReference type="AlphaFoldDB" id="A0AAV1TMN7"/>
<gene>
    <name evidence="1" type="ORF">PM001_LOCUS8839</name>
</gene>
<dbReference type="Proteomes" id="UP001162060">
    <property type="component" value="Unassembled WGS sequence"/>
</dbReference>
<organism evidence="1 2">
    <name type="scientific">Peronospora matthiolae</name>
    <dbReference type="NCBI Taxonomy" id="2874970"/>
    <lineage>
        <taxon>Eukaryota</taxon>
        <taxon>Sar</taxon>
        <taxon>Stramenopiles</taxon>
        <taxon>Oomycota</taxon>
        <taxon>Peronosporomycetes</taxon>
        <taxon>Peronosporales</taxon>
        <taxon>Peronosporaceae</taxon>
        <taxon>Peronospora</taxon>
    </lineage>
</organism>
<dbReference type="EMBL" id="CAKLBY020000070">
    <property type="protein sequence ID" value="CAK7923689.1"/>
    <property type="molecule type" value="Genomic_DNA"/>
</dbReference>
<protein>
    <submittedName>
        <fullName evidence="1">Uncharacterized protein</fullName>
    </submittedName>
</protein>
<evidence type="ECO:0000313" key="1">
    <source>
        <dbReference type="EMBL" id="CAK7923689.1"/>
    </source>
</evidence>
<sequence>MVEAGVTESRGGVRFEVGPIAAVVTRLATGLSAAVRFELEDFCYGPRAKCLGTARPSIGGKYSGAGCRPLRLLKAALLSPGAETGSGMTSSTNNVGTE</sequence>
<comment type="caution">
    <text evidence="1">The sequence shown here is derived from an EMBL/GenBank/DDBJ whole genome shotgun (WGS) entry which is preliminary data.</text>
</comment>
<accession>A0AAV1TMN7</accession>
<proteinExistence type="predicted"/>
<evidence type="ECO:0000313" key="2">
    <source>
        <dbReference type="Proteomes" id="UP001162060"/>
    </source>
</evidence>